<dbReference type="PANTHER" id="PTHR43591">
    <property type="entry name" value="METHYLTRANSFERASE"/>
    <property type="match status" value="1"/>
</dbReference>
<reference evidence="2 3" key="1">
    <citation type="journal article" date="2024" name="J Genomics">
        <title>Draft genome sequencing and assembly of Favolaschia claudopus CIRM-BRFM 2984 isolated from oak limbs.</title>
        <authorList>
            <person name="Navarro D."/>
            <person name="Drula E."/>
            <person name="Chaduli D."/>
            <person name="Cazenave R."/>
            <person name="Ahrendt S."/>
            <person name="Wang J."/>
            <person name="Lipzen A."/>
            <person name="Daum C."/>
            <person name="Barry K."/>
            <person name="Grigoriev I.V."/>
            <person name="Favel A."/>
            <person name="Rosso M.N."/>
            <person name="Martin F."/>
        </authorList>
    </citation>
    <scope>NUCLEOTIDE SEQUENCE [LARGE SCALE GENOMIC DNA]</scope>
    <source>
        <strain evidence="2 3">CIRM-BRFM 2984</strain>
    </source>
</reference>
<accession>A0AAV9ZEW0</accession>
<dbReference type="Gene3D" id="3.40.50.150">
    <property type="entry name" value="Vaccinia Virus protein VP39"/>
    <property type="match status" value="1"/>
</dbReference>
<keyword evidence="3" id="KW-1185">Reference proteome</keyword>
<dbReference type="InterPro" id="IPR029063">
    <property type="entry name" value="SAM-dependent_MTases_sf"/>
</dbReference>
<protein>
    <submittedName>
        <fullName evidence="2">Methyltransf-25 domain-containing protein</fullName>
    </submittedName>
</protein>
<evidence type="ECO:0000313" key="2">
    <source>
        <dbReference type="EMBL" id="KAK6978205.1"/>
    </source>
</evidence>
<name>A0AAV9ZEW0_9AGAR</name>
<organism evidence="2 3">
    <name type="scientific">Favolaschia claudopus</name>
    <dbReference type="NCBI Taxonomy" id="2862362"/>
    <lineage>
        <taxon>Eukaryota</taxon>
        <taxon>Fungi</taxon>
        <taxon>Dikarya</taxon>
        <taxon>Basidiomycota</taxon>
        <taxon>Agaricomycotina</taxon>
        <taxon>Agaricomycetes</taxon>
        <taxon>Agaricomycetidae</taxon>
        <taxon>Agaricales</taxon>
        <taxon>Marasmiineae</taxon>
        <taxon>Mycenaceae</taxon>
        <taxon>Favolaschia</taxon>
    </lineage>
</organism>
<dbReference type="InterPro" id="IPR041698">
    <property type="entry name" value="Methyltransf_25"/>
</dbReference>
<dbReference type="SUPFAM" id="SSF53335">
    <property type="entry name" value="S-adenosyl-L-methionine-dependent methyltransferases"/>
    <property type="match status" value="1"/>
</dbReference>
<feature type="domain" description="Methyltransferase" evidence="1">
    <location>
        <begin position="51"/>
        <end position="152"/>
    </location>
</feature>
<dbReference type="Proteomes" id="UP001362999">
    <property type="component" value="Unassembled WGS sequence"/>
</dbReference>
<evidence type="ECO:0000259" key="1">
    <source>
        <dbReference type="Pfam" id="PF13649"/>
    </source>
</evidence>
<sequence>MSIKMDYSTISDADVEKMEQMSSPSATALLVQAGLLPVPPSSESNPVKLRILDLACGAGVITSLFFNSLANTNTTNTETHVTCGDLEPQMVKFAQARIERNGWNAEVVVVDAQAIPFPDNKFTHVLMNMGIQVVPDQARVIQESFRVLAPSGLFGMTSASTPGWLPLIHAALGPSESFTPPPMFTSGPLLSQASITSFLNQAGFTQVEVKTLSFDTTTGVEEHLVMMRRMLGLEGGMLGGEERWGRYERYVRERFGEGEVKLTSEMFVTTARKV</sequence>
<comment type="caution">
    <text evidence="2">The sequence shown here is derived from an EMBL/GenBank/DDBJ whole genome shotgun (WGS) entry which is preliminary data.</text>
</comment>
<dbReference type="CDD" id="cd02440">
    <property type="entry name" value="AdoMet_MTases"/>
    <property type="match status" value="1"/>
</dbReference>
<dbReference type="EMBL" id="JAWWNJ010000161">
    <property type="protein sequence ID" value="KAK6978205.1"/>
    <property type="molecule type" value="Genomic_DNA"/>
</dbReference>
<dbReference type="Pfam" id="PF13649">
    <property type="entry name" value="Methyltransf_25"/>
    <property type="match status" value="1"/>
</dbReference>
<gene>
    <name evidence="2" type="ORF">R3P38DRAFT_2665396</name>
</gene>
<proteinExistence type="predicted"/>
<dbReference type="AlphaFoldDB" id="A0AAV9ZEW0"/>
<evidence type="ECO:0000313" key="3">
    <source>
        <dbReference type="Proteomes" id="UP001362999"/>
    </source>
</evidence>